<evidence type="ECO:0000313" key="1">
    <source>
        <dbReference type="EMBL" id="GBM89199.1"/>
    </source>
</evidence>
<reference evidence="1 2" key="1">
    <citation type="journal article" date="2019" name="Sci. Rep.">
        <title>Orb-weaving spider Araneus ventricosus genome elucidates the spidroin gene catalogue.</title>
        <authorList>
            <person name="Kono N."/>
            <person name="Nakamura H."/>
            <person name="Ohtoshi R."/>
            <person name="Moran D.A.P."/>
            <person name="Shinohara A."/>
            <person name="Yoshida Y."/>
            <person name="Fujiwara M."/>
            <person name="Mori M."/>
            <person name="Tomita M."/>
            <person name="Arakawa K."/>
        </authorList>
    </citation>
    <scope>NUCLEOTIDE SEQUENCE [LARGE SCALE GENOMIC DNA]</scope>
</reference>
<dbReference type="OrthoDB" id="6466798at2759"/>
<evidence type="ECO:0000313" key="2">
    <source>
        <dbReference type="Proteomes" id="UP000499080"/>
    </source>
</evidence>
<dbReference type="AlphaFoldDB" id="A0A4Y2JIE2"/>
<organism evidence="1 2">
    <name type="scientific">Araneus ventricosus</name>
    <name type="common">Orbweaver spider</name>
    <name type="synonym">Epeira ventricosa</name>
    <dbReference type="NCBI Taxonomy" id="182803"/>
    <lineage>
        <taxon>Eukaryota</taxon>
        <taxon>Metazoa</taxon>
        <taxon>Ecdysozoa</taxon>
        <taxon>Arthropoda</taxon>
        <taxon>Chelicerata</taxon>
        <taxon>Arachnida</taxon>
        <taxon>Araneae</taxon>
        <taxon>Araneomorphae</taxon>
        <taxon>Entelegynae</taxon>
        <taxon>Araneoidea</taxon>
        <taxon>Araneidae</taxon>
        <taxon>Araneus</taxon>
    </lineage>
</organism>
<name>A0A4Y2JIE2_ARAVE</name>
<protein>
    <submittedName>
        <fullName evidence="1">Uncharacterized protein</fullName>
    </submittedName>
</protein>
<gene>
    <name evidence="1" type="ORF">AVEN_97062_1</name>
</gene>
<dbReference type="Proteomes" id="UP000499080">
    <property type="component" value="Unassembled WGS sequence"/>
</dbReference>
<accession>A0A4Y2JIE2</accession>
<comment type="caution">
    <text evidence="1">The sequence shown here is derived from an EMBL/GenBank/DDBJ whole genome shotgun (WGS) entry which is preliminary data.</text>
</comment>
<keyword evidence="2" id="KW-1185">Reference proteome</keyword>
<proteinExistence type="predicted"/>
<sequence>MTQTARIDGPLLPNDNSSCWWWWNYGVGNVFFEYTGSLYIYGHNSEQHSLLQRWCRPRALVYGCNVPLWRWSLSAGHCTLTPCSIDHKLVEEHVRV</sequence>
<dbReference type="EMBL" id="BGPR01003521">
    <property type="protein sequence ID" value="GBM89199.1"/>
    <property type="molecule type" value="Genomic_DNA"/>
</dbReference>